<protein>
    <recommendedName>
        <fullName evidence="3">Phosphotransferase enzyme family protein</fullName>
    </recommendedName>
</protein>
<dbReference type="InterPro" id="IPR011009">
    <property type="entry name" value="Kinase-like_dom_sf"/>
</dbReference>
<dbReference type="AlphaFoldDB" id="A0A2S5R8X4"/>
<dbReference type="Proteomes" id="UP000239425">
    <property type="component" value="Unassembled WGS sequence"/>
</dbReference>
<evidence type="ECO:0000313" key="1">
    <source>
        <dbReference type="EMBL" id="PPE03585.1"/>
    </source>
</evidence>
<evidence type="ECO:0008006" key="3">
    <source>
        <dbReference type="Google" id="ProtNLM"/>
    </source>
</evidence>
<gene>
    <name evidence="1" type="ORF">HCUR_00967</name>
</gene>
<dbReference type="Gene3D" id="3.30.200.20">
    <property type="entry name" value="Phosphorylase Kinase, domain 1"/>
    <property type="match status" value="1"/>
</dbReference>
<name>A0A2S5R8X4_9PROT</name>
<accession>A0A2S5R8X4</accession>
<sequence>MLIKPDLKDEKIIACLRDAYGFTVEKIAFLLLGADFNTAVYRVTTNNGSDYFLKLTSGEFLQASVSVPKYLVDLGIKQVIAPILTKLG</sequence>
<reference evidence="1 2" key="1">
    <citation type="submission" date="2017-11" db="EMBL/GenBank/DDBJ databases">
        <title>Comparative genomic analysis of Holospora spp., intranuclear symbionts of paramecia.</title>
        <authorList>
            <person name="Garushyants S.K."/>
            <person name="Beliavskaya A."/>
            <person name="Malko D.B."/>
            <person name="Logacheva M.D."/>
            <person name="Rautian M.S."/>
            <person name="Gelfand M.S."/>
        </authorList>
    </citation>
    <scope>NUCLEOTIDE SEQUENCE [LARGE SCALE GENOMIC DNA]</scope>
    <source>
        <strain evidence="2">02AZ16</strain>
    </source>
</reference>
<evidence type="ECO:0000313" key="2">
    <source>
        <dbReference type="Proteomes" id="UP000239425"/>
    </source>
</evidence>
<dbReference type="EMBL" id="PHHC01000093">
    <property type="protein sequence ID" value="PPE03585.1"/>
    <property type="molecule type" value="Genomic_DNA"/>
</dbReference>
<dbReference type="SUPFAM" id="SSF56112">
    <property type="entry name" value="Protein kinase-like (PK-like)"/>
    <property type="match status" value="1"/>
</dbReference>
<keyword evidence="2" id="KW-1185">Reference proteome</keyword>
<comment type="caution">
    <text evidence="1">The sequence shown here is derived from an EMBL/GenBank/DDBJ whole genome shotgun (WGS) entry which is preliminary data.</text>
</comment>
<organism evidence="1 2">
    <name type="scientific">Holospora curviuscula</name>
    <dbReference type="NCBI Taxonomy" id="1082868"/>
    <lineage>
        <taxon>Bacteria</taxon>
        <taxon>Pseudomonadati</taxon>
        <taxon>Pseudomonadota</taxon>
        <taxon>Alphaproteobacteria</taxon>
        <taxon>Holosporales</taxon>
        <taxon>Holosporaceae</taxon>
        <taxon>Holospora</taxon>
    </lineage>
</organism>
<dbReference type="RefSeq" id="WP_243397275.1">
    <property type="nucleotide sequence ID" value="NZ_PHHC01000093.1"/>
</dbReference>
<proteinExistence type="predicted"/>